<evidence type="ECO:0000313" key="2">
    <source>
        <dbReference type="Proteomes" id="UP000628984"/>
    </source>
</evidence>
<organism evidence="1 2">
    <name type="scientific">Gemmobacter lanyuensis</name>
    <dbReference type="NCBI Taxonomy" id="1054497"/>
    <lineage>
        <taxon>Bacteria</taxon>
        <taxon>Pseudomonadati</taxon>
        <taxon>Pseudomonadota</taxon>
        <taxon>Alphaproteobacteria</taxon>
        <taxon>Rhodobacterales</taxon>
        <taxon>Paracoccaceae</taxon>
        <taxon>Gemmobacter</taxon>
    </lineage>
</organism>
<accession>A0A918ISD1</accession>
<dbReference type="RefSeq" id="WP_189633561.1">
    <property type="nucleotide sequence ID" value="NZ_BMYQ01000004.1"/>
</dbReference>
<dbReference type="AlphaFoldDB" id="A0A918ISD1"/>
<sequence>MASPRALLSQVKQLKAAQQPRPSPIAALYGSTEAFAAECMAEVEAGKLCGTDMPVLLDCLRRWDTEGSWDVRRATGNGVWRR</sequence>
<gene>
    <name evidence="1" type="ORF">GCM10011452_18470</name>
</gene>
<comment type="caution">
    <text evidence="1">The sequence shown here is derived from an EMBL/GenBank/DDBJ whole genome shotgun (WGS) entry which is preliminary data.</text>
</comment>
<evidence type="ECO:0000313" key="1">
    <source>
        <dbReference type="EMBL" id="GGW30162.1"/>
    </source>
</evidence>
<protein>
    <submittedName>
        <fullName evidence="1">Uncharacterized protein</fullName>
    </submittedName>
</protein>
<reference evidence="1" key="1">
    <citation type="journal article" date="2014" name="Int. J. Syst. Evol. Microbiol.">
        <title>Complete genome sequence of Corynebacterium casei LMG S-19264T (=DSM 44701T), isolated from a smear-ripened cheese.</title>
        <authorList>
            <consortium name="US DOE Joint Genome Institute (JGI-PGF)"/>
            <person name="Walter F."/>
            <person name="Albersmeier A."/>
            <person name="Kalinowski J."/>
            <person name="Ruckert C."/>
        </authorList>
    </citation>
    <scope>NUCLEOTIDE SEQUENCE</scope>
    <source>
        <strain evidence="1">KCTC 23714</strain>
    </source>
</reference>
<dbReference type="EMBL" id="BMYQ01000004">
    <property type="protein sequence ID" value="GGW30162.1"/>
    <property type="molecule type" value="Genomic_DNA"/>
</dbReference>
<dbReference type="Proteomes" id="UP000628984">
    <property type="component" value="Unassembled WGS sequence"/>
</dbReference>
<proteinExistence type="predicted"/>
<reference evidence="1" key="2">
    <citation type="submission" date="2020-09" db="EMBL/GenBank/DDBJ databases">
        <authorList>
            <person name="Sun Q."/>
            <person name="Kim S."/>
        </authorList>
    </citation>
    <scope>NUCLEOTIDE SEQUENCE</scope>
    <source>
        <strain evidence="1">KCTC 23714</strain>
    </source>
</reference>
<keyword evidence="2" id="KW-1185">Reference proteome</keyword>
<name>A0A918ISD1_9RHOB</name>